<feature type="region of interest" description="Disordered" evidence="1">
    <location>
        <begin position="1"/>
        <end position="28"/>
    </location>
</feature>
<evidence type="ECO:0000256" key="1">
    <source>
        <dbReference type="SAM" id="MobiDB-lite"/>
    </source>
</evidence>
<dbReference type="InterPro" id="IPR009044">
    <property type="entry name" value="ssDNA-bd_transcriptional_reg"/>
</dbReference>
<accession>A0ABW9ARZ5</accession>
<dbReference type="RefSeq" id="WP_408178005.1">
    <property type="nucleotide sequence ID" value="NZ_JAQQEZ010000010.1"/>
</dbReference>
<comment type="caution">
    <text evidence="3">The sequence shown here is derived from an EMBL/GenBank/DDBJ whole genome shotgun (WGS) entry which is preliminary data.</text>
</comment>
<dbReference type="SUPFAM" id="SSF54447">
    <property type="entry name" value="ssDNA-binding transcriptional regulator domain"/>
    <property type="match status" value="1"/>
</dbReference>
<evidence type="ECO:0000313" key="4">
    <source>
        <dbReference type="Proteomes" id="UP001629230"/>
    </source>
</evidence>
<dbReference type="InterPro" id="IPR003173">
    <property type="entry name" value="PC4_C"/>
</dbReference>
<dbReference type="Proteomes" id="UP001629230">
    <property type="component" value="Unassembled WGS sequence"/>
</dbReference>
<proteinExistence type="predicted"/>
<feature type="domain" description="Transcriptional coactivator p15 (PC4) C-terminal" evidence="2">
    <location>
        <begin position="47"/>
        <end position="92"/>
    </location>
</feature>
<evidence type="ECO:0000259" key="2">
    <source>
        <dbReference type="Pfam" id="PF02229"/>
    </source>
</evidence>
<reference evidence="3 4" key="1">
    <citation type="journal article" date="2024" name="Chem. Sci.">
        <title>Discovery of megapolipeptins by genome mining of a Burkholderiales bacteria collection.</title>
        <authorList>
            <person name="Paulo B.S."/>
            <person name="Recchia M.J.J."/>
            <person name="Lee S."/>
            <person name="Fergusson C.H."/>
            <person name="Romanowski S.B."/>
            <person name="Hernandez A."/>
            <person name="Krull N."/>
            <person name="Liu D.Y."/>
            <person name="Cavanagh H."/>
            <person name="Bos A."/>
            <person name="Gray C.A."/>
            <person name="Murphy B.T."/>
            <person name="Linington R.G."/>
            <person name="Eustaquio A.S."/>
        </authorList>
    </citation>
    <scope>NUCLEOTIDE SEQUENCE [LARGE SCALE GENOMIC DNA]</scope>
    <source>
        <strain evidence="3 4">RL17-350-BIC-A</strain>
    </source>
</reference>
<dbReference type="Pfam" id="PF02229">
    <property type="entry name" value="PC4"/>
    <property type="match status" value="1"/>
</dbReference>
<evidence type="ECO:0000313" key="3">
    <source>
        <dbReference type="EMBL" id="MFM0002738.1"/>
    </source>
</evidence>
<dbReference type="Gene3D" id="2.30.31.10">
    <property type="entry name" value="Transcriptional Coactivator Pc4, Chain A"/>
    <property type="match status" value="1"/>
</dbReference>
<name>A0ABW9ARZ5_9BURK</name>
<gene>
    <name evidence="3" type="ORF">PQR57_17090</name>
</gene>
<dbReference type="EMBL" id="JAQQEZ010000010">
    <property type="protein sequence ID" value="MFM0002738.1"/>
    <property type="molecule type" value="Genomic_DNA"/>
</dbReference>
<organism evidence="3 4">
    <name type="scientific">Paraburkholderia dipogonis</name>
    <dbReference type="NCBI Taxonomy" id="1211383"/>
    <lineage>
        <taxon>Bacteria</taxon>
        <taxon>Pseudomonadati</taxon>
        <taxon>Pseudomonadota</taxon>
        <taxon>Betaproteobacteria</taxon>
        <taxon>Burkholderiales</taxon>
        <taxon>Burkholderiaceae</taxon>
        <taxon>Paraburkholderia</taxon>
    </lineage>
</organism>
<protein>
    <submittedName>
        <fullName evidence="3">Transcriptional coactivator p15/PC4 family protein</fullName>
    </submittedName>
</protein>
<sequence length="110" mass="12127">MTDKKMADPKASRNQSSRRDANGGLGRLQVTSGAVSTIFVDIKRTPGERIRVGIRDQNGRSFIDIRNWFIADDGEWHPSSKGVTLLPHQVPEIVRGLLLSAQAFDPKGTN</sequence>
<feature type="compositionally biased region" description="Basic and acidic residues" evidence="1">
    <location>
        <begin position="1"/>
        <end position="21"/>
    </location>
</feature>
<keyword evidence="4" id="KW-1185">Reference proteome</keyword>